<dbReference type="Gene3D" id="3.50.50.60">
    <property type="entry name" value="FAD/NAD(P)-binding domain"/>
    <property type="match status" value="1"/>
</dbReference>
<dbReference type="GO" id="GO:0050660">
    <property type="term" value="F:flavin adenine dinucleotide binding"/>
    <property type="evidence" value="ECO:0007669"/>
    <property type="project" value="UniProtKB-UniRule"/>
</dbReference>
<feature type="transmembrane region" description="Helical" evidence="10">
    <location>
        <begin position="261"/>
        <end position="280"/>
    </location>
</feature>
<keyword evidence="10" id="KW-0812">Transmembrane</keyword>
<dbReference type="EMBL" id="JARAOO010000013">
    <property type="protein sequence ID" value="KAJ7946832.1"/>
    <property type="molecule type" value="Genomic_DNA"/>
</dbReference>
<evidence type="ECO:0000313" key="12">
    <source>
        <dbReference type="EMBL" id="KAJ7946832.1"/>
    </source>
</evidence>
<evidence type="ECO:0000313" key="13">
    <source>
        <dbReference type="Proteomes" id="UP001163823"/>
    </source>
</evidence>
<dbReference type="SUPFAM" id="SSF51905">
    <property type="entry name" value="FAD/NAD(P)-binding domain"/>
    <property type="match status" value="1"/>
</dbReference>
<evidence type="ECO:0000259" key="11">
    <source>
        <dbReference type="Pfam" id="PF08491"/>
    </source>
</evidence>
<dbReference type="KEGG" id="qsa:O6P43_031709"/>
<dbReference type="Proteomes" id="UP001163823">
    <property type="component" value="Chromosome 13"/>
</dbReference>
<evidence type="ECO:0000256" key="6">
    <source>
        <dbReference type="ARBA" id="ARBA00022827"/>
    </source>
</evidence>
<proteinExistence type="inferred from homology"/>
<evidence type="ECO:0000256" key="2">
    <source>
        <dbReference type="ARBA" id="ARBA00005018"/>
    </source>
</evidence>
<dbReference type="GO" id="GO:0005783">
    <property type="term" value="C:endoplasmic reticulum"/>
    <property type="evidence" value="ECO:0007669"/>
    <property type="project" value="TreeGrafter"/>
</dbReference>
<comment type="subcellular location">
    <subcellularLocation>
        <location evidence="10">Membrane</location>
        <topology evidence="10">Multi-pass membrane protein</topology>
    </subcellularLocation>
</comment>
<accession>A0AAD7KW06</accession>
<dbReference type="GO" id="GO:0016020">
    <property type="term" value="C:membrane"/>
    <property type="evidence" value="ECO:0007669"/>
    <property type="project" value="UniProtKB-SubCell"/>
</dbReference>
<keyword evidence="8 10" id="KW-0472">Membrane</keyword>
<dbReference type="PANTHER" id="PTHR10835:SF15">
    <property type="entry name" value="SQUALENE EPOXIDASE 2, MITOCHONDRIAL"/>
    <property type="match status" value="1"/>
</dbReference>
<name>A0AAD7KW06_QUISA</name>
<dbReference type="InterPro" id="IPR013698">
    <property type="entry name" value="Squalene_epoxidase"/>
</dbReference>
<dbReference type="InterPro" id="IPR040125">
    <property type="entry name" value="Squalene_monox"/>
</dbReference>
<comment type="caution">
    <text evidence="12">The sequence shown here is derived from an EMBL/GenBank/DDBJ whole genome shotgun (WGS) entry which is preliminary data.</text>
</comment>
<comment type="similarity">
    <text evidence="3 10">Belongs to the squalene monooxygenase family.</text>
</comment>
<keyword evidence="13" id="KW-1185">Reference proteome</keyword>
<protein>
    <recommendedName>
        <fullName evidence="4 10">Squalene monooxygenase</fullName>
        <ecNumber evidence="4 10">1.14.14.17</ecNumber>
    </recommendedName>
</protein>
<evidence type="ECO:0000256" key="10">
    <source>
        <dbReference type="RuleBase" id="RU367121"/>
    </source>
</evidence>
<comment type="function">
    <text evidence="10">Catalyzes the stereospecific oxidation of squalene to (S)-2,3-epoxysqualene, and is considered to be a rate-limiting enzyme in steroid biosynthesis.</text>
</comment>
<comment type="pathway">
    <text evidence="2">Terpene metabolism; lanosterol biosynthesis; lanosterol from farnesyl diphosphate: step 2/3.</text>
</comment>
<organism evidence="12 13">
    <name type="scientific">Quillaja saponaria</name>
    <name type="common">Soap bark tree</name>
    <dbReference type="NCBI Taxonomy" id="32244"/>
    <lineage>
        <taxon>Eukaryota</taxon>
        <taxon>Viridiplantae</taxon>
        <taxon>Streptophyta</taxon>
        <taxon>Embryophyta</taxon>
        <taxon>Tracheophyta</taxon>
        <taxon>Spermatophyta</taxon>
        <taxon>Magnoliopsida</taxon>
        <taxon>eudicotyledons</taxon>
        <taxon>Gunneridae</taxon>
        <taxon>Pentapetalae</taxon>
        <taxon>rosids</taxon>
        <taxon>fabids</taxon>
        <taxon>Fabales</taxon>
        <taxon>Quillajaceae</taxon>
        <taxon>Quillaja</taxon>
    </lineage>
</organism>
<dbReference type="EC" id="1.14.14.17" evidence="4 10"/>
<evidence type="ECO:0000256" key="3">
    <source>
        <dbReference type="ARBA" id="ARBA00008802"/>
    </source>
</evidence>
<evidence type="ECO:0000256" key="4">
    <source>
        <dbReference type="ARBA" id="ARBA00012312"/>
    </source>
</evidence>
<dbReference type="Pfam" id="PF08491">
    <property type="entry name" value="SE"/>
    <property type="match status" value="1"/>
</dbReference>
<keyword evidence="6 10" id="KW-0274">FAD</keyword>
<evidence type="ECO:0000256" key="8">
    <source>
        <dbReference type="ARBA" id="ARBA00023136"/>
    </source>
</evidence>
<dbReference type="PANTHER" id="PTHR10835">
    <property type="entry name" value="SQUALENE MONOOXYGENASE"/>
    <property type="match status" value="1"/>
</dbReference>
<feature type="domain" description="Squalene epoxidase" evidence="11">
    <location>
        <begin position="5"/>
        <end position="282"/>
    </location>
</feature>
<keyword evidence="7 10" id="KW-0560">Oxidoreductase</keyword>
<keyword evidence="12" id="KW-0503">Monooxygenase</keyword>
<evidence type="ECO:0000256" key="7">
    <source>
        <dbReference type="ARBA" id="ARBA00023002"/>
    </source>
</evidence>
<comment type="cofactor">
    <cofactor evidence="1 10">
        <name>FAD</name>
        <dbReference type="ChEBI" id="CHEBI:57692"/>
    </cofactor>
</comment>
<sequence>MTAYAFLTIVCDGCFSNLRRLPCKPKLRSPSHLAGWIVKNHHLPVANHGYIVLTDSSPVLTDSSPVSLYPISSTEIHCFVAIAGTELPSTSNGELSHYLRTVVAPQIPHELYSVFTSEIDKRSIRTMPSYSMPALPYPTPGALLLGDALNMRLPHGAGGMTVALSDVVIPRDLLSRWHNLNDASSLCTYLQAFYSLRKPMAVTINTLASVVDKIFCTPPTQATKEVREVCFVFFNLKLPFLSTVEPAMALLSGLNPSTMSLVLHILLFAIYGAASVLLPFPSFRRLWIGVILIWRPLDNRMAQDVSALSRPLTMEMCWLLIL</sequence>
<gene>
    <name evidence="12" type="ORF">O6P43_031709</name>
</gene>
<evidence type="ECO:0000256" key="5">
    <source>
        <dbReference type="ARBA" id="ARBA00022630"/>
    </source>
</evidence>
<dbReference type="InterPro" id="IPR036188">
    <property type="entry name" value="FAD/NAD-bd_sf"/>
</dbReference>
<dbReference type="AlphaFoldDB" id="A0AAD7KW06"/>
<comment type="caution">
    <text evidence="10">Lacks conserved residue(s) required for the propagation of feature annotation.</text>
</comment>
<dbReference type="GO" id="GO:0004506">
    <property type="term" value="F:squalene monooxygenase activity"/>
    <property type="evidence" value="ECO:0007669"/>
    <property type="project" value="UniProtKB-UniRule"/>
</dbReference>
<keyword evidence="10" id="KW-1133">Transmembrane helix</keyword>
<reference evidence="12" key="1">
    <citation type="journal article" date="2023" name="Science">
        <title>Elucidation of the pathway for biosynthesis of saponin adjuvants from the soapbark tree.</title>
        <authorList>
            <person name="Reed J."/>
            <person name="Orme A."/>
            <person name="El-Demerdash A."/>
            <person name="Owen C."/>
            <person name="Martin L.B.B."/>
            <person name="Misra R.C."/>
            <person name="Kikuchi S."/>
            <person name="Rejzek M."/>
            <person name="Martin A.C."/>
            <person name="Harkess A."/>
            <person name="Leebens-Mack J."/>
            <person name="Louveau T."/>
            <person name="Stephenson M.J."/>
            <person name="Osbourn A."/>
        </authorList>
    </citation>
    <scope>NUCLEOTIDE SEQUENCE</scope>
    <source>
        <strain evidence="12">S10</strain>
    </source>
</reference>
<evidence type="ECO:0000256" key="1">
    <source>
        <dbReference type="ARBA" id="ARBA00001974"/>
    </source>
</evidence>
<evidence type="ECO:0000256" key="9">
    <source>
        <dbReference type="ARBA" id="ARBA00048658"/>
    </source>
</evidence>
<keyword evidence="5 10" id="KW-0285">Flavoprotein</keyword>
<dbReference type="GO" id="GO:0016126">
    <property type="term" value="P:sterol biosynthetic process"/>
    <property type="evidence" value="ECO:0007669"/>
    <property type="project" value="UniProtKB-UniRule"/>
</dbReference>
<comment type="catalytic activity">
    <reaction evidence="9 10">
        <text>squalene + reduced [NADPH--hemoprotein reductase] + O2 = (S)-2,3-epoxysqualene + oxidized [NADPH--hemoprotein reductase] + H2O + H(+)</text>
        <dbReference type="Rhea" id="RHEA:25282"/>
        <dbReference type="Rhea" id="RHEA-COMP:11964"/>
        <dbReference type="Rhea" id="RHEA-COMP:11965"/>
        <dbReference type="ChEBI" id="CHEBI:15377"/>
        <dbReference type="ChEBI" id="CHEBI:15378"/>
        <dbReference type="ChEBI" id="CHEBI:15379"/>
        <dbReference type="ChEBI" id="CHEBI:15440"/>
        <dbReference type="ChEBI" id="CHEBI:15441"/>
        <dbReference type="ChEBI" id="CHEBI:57618"/>
        <dbReference type="ChEBI" id="CHEBI:58210"/>
        <dbReference type="EC" id="1.14.14.17"/>
    </reaction>
</comment>